<proteinExistence type="predicted"/>
<comment type="caution">
    <text evidence="2">The sequence shown here is derived from an EMBL/GenBank/DDBJ whole genome shotgun (WGS) entry which is preliminary data.</text>
</comment>
<dbReference type="AlphaFoldDB" id="A0A388KKM7"/>
<accession>A0A388KKM7</accession>
<feature type="transmembrane region" description="Helical" evidence="1">
    <location>
        <begin position="52"/>
        <end position="76"/>
    </location>
</feature>
<evidence type="ECO:0000256" key="1">
    <source>
        <dbReference type="SAM" id="Phobius"/>
    </source>
</evidence>
<keyword evidence="1" id="KW-0812">Transmembrane</keyword>
<sequence length="94" mass="10435">MGDIVRCWRRVGEGGREGGRWFGEEELVAPGVGSFFTVRDRRGGSLLKTQRGYLSSSAFISASQALVCMALMTFVLNECFVRTCVLYESRLSLC</sequence>
<organism evidence="2 3">
    <name type="scientific">Chara braunii</name>
    <name type="common">Braun's stonewort</name>
    <dbReference type="NCBI Taxonomy" id="69332"/>
    <lineage>
        <taxon>Eukaryota</taxon>
        <taxon>Viridiplantae</taxon>
        <taxon>Streptophyta</taxon>
        <taxon>Charophyceae</taxon>
        <taxon>Charales</taxon>
        <taxon>Characeae</taxon>
        <taxon>Chara</taxon>
    </lineage>
</organism>
<gene>
    <name evidence="2" type="ORF">CBR_g6727</name>
</gene>
<keyword evidence="1" id="KW-1133">Transmembrane helix</keyword>
<dbReference type="EMBL" id="BFEA01000133">
    <property type="protein sequence ID" value="GBG70601.1"/>
    <property type="molecule type" value="Genomic_DNA"/>
</dbReference>
<dbReference type="Proteomes" id="UP000265515">
    <property type="component" value="Unassembled WGS sequence"/>
</dbReference>
<reference evidence="2 3" key="1">
    <citation type="journal article" date="2018" name="Cell">
        <title>The Chara Genome: Secondary Complexity and Implications for Plant Terrestrialization.</title>
        <authorList>
            <person name="Nishiyama T."/>
            <person name="Sakayama H."/>
            <person name="Vries J.D."/>
            <person name="Buschmann H."/>
            <person name="Saint-Marcoux D."/>
            <person name="Ullrich K.K."/>
            <person name="Haas F.B."/>
            <person name="Vanderstraeten L."/>
            <person name="Becker D."/>
            <person name="Lang D."/>
            <person name="Vosolsobe S."/>
            <person name="Rombauts S."/>
            <person name="Wilhelmsson P.K.I."/>
            <person name="Janitza P."/>
            <person name="Kern R."/>
            <person name="Heyl A."/>
            <person name="Rumpler F."/>
            <person name="Villalobos L.I.A.C."/>
            <person name="Clay J.M."/>
            <person name="Skokan R."/>
            <person name="Toyoda A."/>
            <person name="Suzuki Y."/>
            <person name="Kagoshima H."/>
            <person name="Schijlen E."/>
            <person name="Tajeshwar N."/>
            <person name="Catarino B."/>
            <person name="Hetherington A.J."/>
            <person name="Saltykova A."/>
            <person name="Bonnot C."/>
            <person name="Breuninger H."/>
            <person name="Symeonidi A."/>
            <person name="Radhakrishnan G.V."/>
            <person name="Van Nieuwerburgh F."/>
            <person name="Deforce D."/>
            <person name="Chang C."/>
            <person name="Karol K.G."/>
            <person name="Hedrich R."/>
            <person name="Ulvskov P."/>
            <person name="Glockner G."/>
            <person name="Delwiche C.F."/>
            <person name="Petrasek J."/>
            <person name="Van de Peer Y."/>
            <person name="Friml J."/>
            <person name="Beilby M."/>
            <person name="Dolan L."/>
            <person name="Kohara Y."/>
            <person name="Sugano S."/>
            <person name="Fujiyama A."/>
            <person name="Delaux P.-M."/>
            <person name="Quint M."/>
            <person name="TheiBen G."/>
            <person name="Hagemann M."/>
            <person name="Harholt J."/>
            <person name="Dunand C."/>
            <person name="Zachgo S."/>
            <person name="Langdale J."/>
            <person name="Maumus F."/>
            <person name="Straeten D.V.D."/>
            <person name="Gould S.B."/>
            <person name="Rensing S.A."/>
        </authorList>
    </citation>
    <scope>NUCLEOTIDE SEQUENCE [LARGE SCALE GENOMIC DNA]</scope>
    <source>
        <strain evidence="2 3">S276</strain>
    </source>
</reference>
<dbReference type="Gramene" id="GBG70601">
    <property type="protein sequence ID" value="GBG70601"/>
    <property type="gene ID" value="CBR_g6727"/>
</dbReference>
<name>A0A388KKM7_CHABU</name>
<keyword evidence="1" id="KW-0472">Membrane</keyword>
<evidence type="ECO:0000313" key="3">
    <source>
        <dbReference type="Proteomes" id="UP000265515"/>
    </source>
</evidence>
<evidence type="ECO:0000313" key="2">
    <source>
        <dbReference type="EMBL" id="GBG70601.1"/>
    </source>
</evidence>
<keyword evidence="3" id="KW-1185">Reference proteome</keyword>
<protein>
    <submittedName>
        <fullName evidence="2">Uncharacterized protein</fullName>
    </submittedName>
</protein>